<dbReference type="InterPro" id="IPR041527">
    <property type="entry name" value="YhcG_N"/>
</dbReference>
<dbReference type="GO" id="GO:0003676">
    <property type="term" value="F:nucleic acid binding"/>
    <property type="evidence" value="ECO:0007669"/>
    <property type="project" value="InterPro"/>
</dbReference>
<feature type="domain" description="YhcG N-terminal" evidence="2">
    <location>
        <begin position="41"/>
        <end position="174"/>
    </location>
</feature>
<keyword evidence="4" id="KW-1185">Reference proteome</keyword>
<reference evidence="3 4" key="1">
    <citation type="submission" date="2012-02" db="EMBL/GenBank/DDBJ databases">
        <title>The Genome Sequence of Bacteroides vulgatus CL09T03C04.</title>
        <authorList>
            <consortium name="The Broad Institute Genome Sequencing Platform"/>
            <person name="Earl A."/>
            <person name="Ward D."/>
            <person name="Feldgarden M."/>
            <person name="Gevers D."/>
            <person name="Zitomersky N.L."/>
            <person name="Coyne M.J."/>
            <person name="Comstock L.E."/>
            <person name="Young S.K."/>
            <person name="Zeng Q."/>
            <person name="Gargeya S."/>
            <person name="Fitzgerald M."/>
            <person name="Haas B."/>
            <person name="Abouelleil A."/>
            <person name="Alvarado L."/>
            <person name="Arachchi H.M."/>
            <person name="Berlin A."/>
            <person name="Chapman S.B."/>
            <person name="Gearin G."/>
            <person name="Goldberg J."/>
            <person name="Griggs A."/>
            <person name="Gujja S."/>
            <person name="Hansen M."/>
            <person name="Heiman D."/>
            <person name="Howarth C."/>
            <person name="Larimer J."/>
            <person name="Lui A."/>
            <person name="MacDonald P.J.P."/>
            <person name="McCowen C."/>
            <person name="Montmayeur A."/>
            <person name="Murphy C."/>
            <person name="Neiman D."/>
            <person name="Pearson M."/>
            <person name="Priest M."/>
            <person name="Roberts A."/>
            <person name="Saif S."/>
            <person name="Shea T."/>
            <person name="Sisk P."/>
            <person name="Stolte C."/>
            <person name="Sykes S."/>
            <person name="Wortman J."/>
            <person name="Nusbaum C."/>
            <person name="Birren B."/>
        </authorList>
    </citation>
    <scope>NUCLEOTIDE SEQUENCE [LARGE SCALE GENOMIC DNA]</scope>
    <source>
        <strain evidence="3 4">CL09T03C04</strain>
    </source>
</reference>
<dbReference type="Gene3D" id="3.40.1350.10">
    <property type="match status" value="1"/>
</dbReference>
<dbReference type="Proteomes" id="UP000004219">
    <property type="component" value="Unassembled WGS sequence"/>
</dbReference>
<comment type="caution">
    <text evidence="3">The sequence shown here is derived from an EMBL/GenBank/DDBJ whole genome shotgun (WGS) entry which is preliminary data.</text>
</comment>
<dbReference type="Pfam" id="PF17761">
    <property type="entry name" value="DUF1016_N"/>
    <property type="match status" value="1"/>
</dbReference>
<dbReference type="Pfam" id="PF06250">
    <property type="entry name" value="YhcG_C"/>
    <property type="match status" value="1"/>
</dbReference>
<dbReference type="PATRIC" id="fig|997891.3.peg.698"/>
<evidence type="ECO:0008006" key="5">
    <source>
        <dbReference type="Google" id="ProtNLM"/>
    </source>
</evidence>
<dbReference type="InterPro" id="IPR053148">
    <property type="entry name" value="PD-DEXK-like_domain"/>
</dbReference>
<dbReference type="RefSeq" id="WP_005848448.1">
    <property type="nucleotide sequence ID" value="NZ_JH724282.1"/>
</dbReference>
<proteinExistence type="predicted"/>
<evidence type="ECO:0000313" key="3">
    <source>
        <dbReference type="EMBL" id="EIY81891.1"/>
    </source>
</evidence>
<evidence type="ECO:0000259" key="1">
    <source>
        <dbReference type="Pfam" id="PF06250"/>
    </source>
</evidence>
<dbReference type="PANTHER" id="PTHR30547:SF5">
    <property type="entry name" value="NUCLEASE YHCG-RELATED"/>
    <property type="match status" value="1"/>
</dbReference>
<dbReference type="EMBL" id="AGXZ01000007">
    <property type="protein sequence ID" value="EIY81891.1"/>
    <property type="molecule type" value="Genomic_DNA"/>
</dbReference>
<dbReference type="InterPro" id="IPR011856">
    <property type="entry name" value="tRNA_endonuc-like_dom_sf"/>
</dbReference>
<sequence>MRVKGSFLKDDNMIENIDITKETSGQLLANDPEYVRLVSHISDLWDGAKNKAVYAVNAELIDANWQTGQYIVEFEQGGNAKAKYGDKLLVNLSKDLTRLKGRGFSRSNLNYMRKLYLAFPICETLSHKLTWSHYFELLKCDDPLEMKFYMKECIKEGWKVRELKRQINSSLFQRLALSTDKEGVLALANEGHQVMSPADIIRDPYVLEFTGIPQQKRYKESDLEKALKTNMEQFLLELGRGFAFMGRQYVIPIGSRHFKVDLVFYNAILKCHVLIDLKRGEIKHGDIGQMNLYLNYFKNEICQPDDNPPIGIVLGAKKDELLMEYALQGIDNQLFAARYQLYLPNREELQTQLDLLLDNSKENR</sequence>
<accession>I9UH81</accession>
<feature type="domain" description="YhcG PDDEXK nuclease" evidence="1">
    <location>
        <begin position="199"/>
        <end position="353"/>
    </location>
</feature>
<organism evidence="3 4">
    <name type="scientific">Phocaeicola vulgatus CL09T03C04</name>
    <dbReference type="NCBI Taxonomy" id="997891"/>
    <lineage>
        <taxon>Bacteria</taxon>
        <taxon>Pseudomonadati</taxon>
        <taxon>Bacteroidota</taxon>
        <taxon>Bacteroidia</taxon>
        <taxon>Bacteroidales</taxon>
        <taxon>Bacteroidaceae</taxon>
        <taxon>Phocaeicola</taxon>
    </lineage>
</organism>
<protein>
    <recommendedName>
        <fullName evidence="5">YhcG PDDEXK nuclease domain-containing protein</fullName>
    </recommendedName>
</protein>
<dbReference type="AlphaFoldDB" id="I9UH81"/>
<dbReference type="InterPro" id="IPR009362">
    <property type="entry name" value="YhcG_C"/>
</dbReference>
<dbReference type="HOGENOM" id="CLU_046640_1_1_10"/>
<dbReference type="PANTHER" id="PTHR30547">
    <property type="entry name" value="UNCHARACTERIZED PROTEIN YHCG-RELATED"/>
    <property type="match status" value="1"/>
</dbReference>
<evidence type="ECO:0000259" key="2">
    <source>
        <dbReference type="Pfam" id="PF17761"/>
    </source>
</evidence>
<gene>
    <name evidence="3" type="ORF">HMPREF1058_00672</name>
</gene>
<name>I9UH81_PHOVU</name>
<evidence type="ECO:0000313" key="4">
    <source>
        <dbReference type="Proteomes" id="UP000004219"/>
    </source>
</evidence>